<evidence type="ECO:0000313" key="4">
    <source>
        <dbReference type="EMBL" id="RGT06458.1"/>
    </source>
</evidence>
<evidence type="ECO:0000313" key="11">
    <source>
        <dbReference type="Proteomes" id="UP000266376"/>
    </source>
</evidence>
<dbReference type="Proteomes" id="UP000285981">
    <property type="component" value="Unassembled WGS sequence"/>
</dbReference>
<evidence type="ECO:0000313" key="1">
    <source>
        <dbReference type="EMBL" id="RGO48729.1"/>
    </source>
</evidence>
<dbReference type="Proteomes" id="UP000266376">
    <property type="component" value="Unassembled WGS sequence"/>
</dbReference>
<dbReference type="RefSeq" id="WP_117613865.1">
    <property type="nucleotide sequence ID" value="NZ_JBBNJA010000020.1"/>
</dbReference>
<evidence type="ECO:0000313" key="15">
    <source>
        <dbReference type="Proteomes" id="UP000285642"/>
    </source>
</evidence>
<evidence type="ECO:0000313" key="12">
    <source>
        <dbReference type="Proteomes" id="UP000283630"/>
    </source>
</evidence>
<dbReference type="EMBL" id="QSFS01000010">
    <property type="protein sequence ID" value="RHA68888.1"/>
    <property type="molecule type" value="Genomic_DNA"/>
</dbReference>
<dbReference type="EMBL" id="QSAJ01000029">
    <property type="protein sequence ID" value="RGW51575.1"/>
    <property type="molecule type" value="Genomic_DNA"/>
</dbReference>
<dbReference type="EMBL" id="QRVU01000076">
    <property type="protein sequence ID" value="RGS68550.1"/>
    <property type="molecule type" value="Genomic_DNA"/>
</dbReference>
<dbReference type="Proteomes" id="UP000261055">
    <property type="component" value="Unassembled WGS sequence"/>
</dbReference>
<dbReference type="EMBL" id="QRWH01000025">
    <property type="protein sequence ID" value="RGT06458.1"/>
    <property type="molecule type" value="Genomic_DNA"/>
</dbReference>
<dbReference type="EMBL" id="QRUK01000036">
    <property type="protein sequence ID" value="RGR55375.1"/>
    <property type="molecule type" value="Genomic_DNA"/>
</dbReference>
<dbReference type="EMBL" id="QSVQ01000015">
    <property type="protein sequence ID" value="RGO48729.1"/>
    <property type="molecule type" value="Genomic_DNA"/>
</dbReference>
<evidence type="ECO:0000313" key="14">
    <source>
        <dbReference type="Proteomes" id="UP000284742"/>
    </source>
</evidence>
<evidence type="ECO:0000313" key="18">
    <source>
        <dbReference type="Proteomes" id="UP000285981"/>
    </source>
</evidence>
<dbReference type="EMBL" id="QRQQ01000011">
    <property type="protein sequence ID" value="RHN14728.1"/>
    <property type="molecule type" value="Genomic_DNA"/>
</dbReference>
<dbReference type="AlphaFoldDB" id="A0A395XLA2"/>
<dbReference type="EMBL" id="QSHK01000011">
    <property type="protein sequence ID" value="RHC04258.1"/>
    <property type="molecule type" value="Genomic_DNA"/>
</dbReference>
<evidence type="ECO:0000313" key="6">
    <source>
        <dbReference type="EMBL" id="RHA68888.1"/>
    </source>
</evidence>
<protein>
    <submittedName>
        <fullName evidence="5">Uncharacterized protein</fullName>
    </submittedName>
</protein>
<evidence type="ECO:0000313" key="9">
    <source>
        <dbReference type="EMBL" id="RHN14728.1"/>
    </source>
</evidence>
<organism evidence="5 11">
    <name type="scientific">Dorea formicigenerans</name>
    <dbReference type="NCBI Taxonomy" id="39486"/>
    <lineage>
        <taxon>Bacteria</taxon>
        <taxon>Bacillati</taxon>
        <taxon>Bacillota</taxon>
        <taxon>Clostridia</taxon>
        <taxon>Lachnospirales</taxon>
        <taxon>Lachnospiraceae</taxon>
        <taxon>Dorea</taxon>
    </lineage>
</organism>
<evidence type="ECO:0000313" key="7">
    <source>
        <dbReference type="EMBL" id="RHC04258.1"/>
    </source>
</evidence>
<name>A0A395XLA2_9FIRM</name>
<evidence type="ECO:0000313" key="2">
    <source>
        <dbReference type="EMBL" id="RGR55375.1"/>
    </source>
</evidence>
<evidence type="ECO:0000313" key="8">
    <source>
        <dbReference type="EMBL" id="RHF77903.1"/>
    </source>
</evidence>
<accession>A0A395XLA2</accession>
<dbReference type="EMBL" id="QRHN01000013">
    <property type="protein sequence ID" value="RHF77903.1"/>
    <property type="molecule type" value="Genomic_DNA"/>
</dbReference>
<evidence type="ECO:0000313" key="13">
    <source>
        <dbReference type="Proteomes" id="UP000283652"/>
    </source>
</evidence>
<sequence length="105" mass="12363">MELLMNTQKECQQLEVYGEYLKKIPELLKQLETVEKMYQKAVLEEAMLKDKPLDNHSVQLYAERLHRIKEQCEIRSADIRQQCTLILELKSQIEAESSVLRALQS</sequence>
<evidence type="ECO:0000313" key="16">
    <source>
        <dbReference type="Proteomes" id="UP000285652"/>
    </source>
</evidence>
<evidence type="ECO:0000313" key="5">
    <source>
        <dbReference type="EMBL" id="RGW51575.1"/>
    </source>
</evidence>
<evidence type="ECO:0000313" key="3">
    <source>
        <dbReference type="EMBL" id="RGS68550.1"/>
    </source>
</evidence>
<keyword evidence="10" id="KW-1185">Reference proteome</keyword>
<dbReference type="Proteomes" id="UP000285652">
    <property type="component" value="Unassembled WGS sequence"/>
</dbReference>
<dbReference type="Proteomes" id="UP000285666">
    <property type="component" value="Unassembled WGS sequence"/>
</dbReference>
<reference evidence="10 11" key="1">
    <citation type="submission" date="2018-08" db="EMBL/GenBank/DDBJ databases">
        <title>A genome reference for cultivated species of the human gut microbiota.</title>
        <authorList>
            <person name="Zou Y."/>
            <person name="Xue W."/>
            <person name="Luo G."/>
        </authorList>
    </citation>
    <scope>NUCLEOTIDE SEQUENCE [LARGE SCALE GENOMIC DNA]</scope>
    <source>
        <strain evidence="5 11">AF12-11</strain>
        <strain evidence="4 12">AF19-4AC</strain>
        <strain evidence="3 18">AF21-25</strain>
        <strain evidence="2 13">AF25-11</strain>
        <strain evidence="9 16">AF31-13BH</strain>
        <strain evidence="8 17">AM23-7AC</strain>
        <strain evidence="7 14">AM37-5</strain>
        <strain evidence="6 15">AM42-8</strain>
        <strain evidence="1 10">OM02-12</strain>
    </source>
</reference>
<gene>
    <name evidence="8" type="ORF">DW658_10235</name>
    <name evidence="7" type="ORF">DW860_13055</name>
    <name evidence="6" type="ORF">DW924_10190</name>
    <name evidence="5" type="ORF">DWV67_11490</name>
    <name evidence="4" type="ORF">DWX53_15670</name>
    <name evidence="3" type="ORF">DWX78_12645</name>
    <name evidence="2" type="ORF">DWY33_14120</name>
    <name evidence="9" type="ORF">DWZ24_11880</name>
    <name evidence="1" type="ORF">DXB12_11910</name>
</gene>
<dbReference type="Proteomes" id="UP000284742">
    <property type="component" value="Unassembled WGS sequence"/>
</dbReference>
<evidence type="ECO:0000313" key="17">
    <source>
        <dbReference type="Proteomes" id="UP000285666"/>
    </source>
</evidence>
<dbReference type="Proteomes" id="UP000283630">
    <property type="component" value="Unassembled WGS sequence"/>
</dbReference>
<proteinExistence type="predicted"/>
<evidence type="ECO:0000313" key="10">
    <source>
        <dbReference type="Proteomes" id="UP000261055"/>
    </source>
</evidence>
<comment type="caution">
    <text evidence="5">The sequence shown here is derived from an EMBL/GenBank/DDBJ whole genome shotgun (WGS) entry which is preliminary data.</text>
</comment>
<dbReference type="Proteomes" id="UP000283652">
    <property type="component" value="Unassembled WGS sequence"/>
</dbReference>
<dbReference type="Proteomes" id="UP000285642">
    <property type="component" value="Unassembled WGS sequence"/>
</dbReference>